<dbReference type="RefSeq" id="WP_102646990.1">
    <property type="nucleotide sequence ID" value="NZ_PNYA01000017.1"/>
</dbReference>
<sequence length="138" mass="15330">MLHLELKENIEATFGAAHDVSVTLCRDAIEVSLPNGVALLVRIAERDEYAMHWRWGEAEMSIDTAPLHRGLGTYPNHLHTPDGRVLADPITEIGAQPWQNVRTLIERLLTQPLLGYESRFVYGTLEASQPQTSACANA</sequence>
<dbReference type="EMBL" id="PNYA01000017">
    <property type="protein sequence ID" value="PMS17952.1"/>
    <property type="molecule type" value="Genomic_DNA"/>
</dbReference>
<name>A0A2N7VLA9_9BURK</name>
<proteinExistence type="predicted"/>
<gene>
    <name evidence="1" type="ORF">C0Z18_18385</name>
</gene>
<reference evidence="1 2" key="1">
    <citation type="submission" date="2018-01" db="EMBL/GenBank/DDBJ databases">
        <title>Whole genome analyses suggest that Burkholderia sensu lato contains two further novel genera in the rhizoxinica-symbiotica group Mycetohabitans gen. nov., and Trinickia gen. nov.: implications for the evolution of diazotrophy and nodulation in the Burkholderiaceae.</title>
        <authorList>
            <person name="Estrada-de los Santos P."/>
            <person name="Palmer M."/>
            <person name="Chavez-Ramirez B."/>
            <person name="Beukes C."/>
            <person name="Steenkamp E.T."/>
            <person name="Hirsch A.M."/>
            <person name="Manyaka P."/>
            <person name="Maluk M."/>
            <person name="Lafos M."/>
            <person name="Crook M."/>
            <person name="Gross E."/>
            <person name="Simon M.F."/>
            <person name="Bueno dos Reis Junior F."/>
            <person name="Poole P.S."/>
            <person name="Venter S.N."/>
            <person name="James E.K."/>
        </authorList>
    </citation>
    <scope>NUCLEOTIDE SEQUENCE [LARGE SCALE GENOMIC DNA]</scope>
    <source>
        <strain evidence="1 2">GIMN1.004</strain>
    </source>
</reference>
<comment type="caution">
    <text evidence="1">The sequence shown here is derived from an EMBL/GenBank/DDBJ whole genome shotgun (WGS) entry which is preliminary data.</text>
</comment>
<organism evidence="1 2">
    <name type="scientific">Trinickia dabaoshanensis</name>
    <dbReference type="NCBI Taxonomy" id="564714"/>
    <lineage>
        <taxon>Bacteria</taxon>
        <taxon>Pseudomonadati</taxon>
        <taxon>Pseudomonadota</taxon>
        <taxon>Betaproteobacteria</taxon>
        <taxon>Burkholderiales</taxon>
        <taxon>Burkholderiaceae</taxon>
        <taxon>Trinickia</taxon>
    </lineage>
</organism>
<dbReference type="InterPro" id="IPR045397">
    <property type="entry name" value="TumE-like"/>
</dbReference>
<accession>A0A2N7VLA9</accession>
<protein>
    <submittedName>
        <fullName evidence="1">Uncharacterized protein</fullName>
    </submittedName>
</protein>
<dbReference type="Proteomes" id="UP000235616">
    <property type="component" value="Unassembled WGS sequence"/>
</dbReference>
<dbReference type="Pfam" id="PF20126">
    <property type="entry name" value="TumE"/>
    <property type="match status" value="1"/>
</dbReference>
<dbReference type="OrthoDB" id="8562123at2"/>
<evidence type="ECO:0000313" key="2">
    <source>
        <dbReference type="Proteomes" id="UP000235616"/>
    </source>
</evidence>
<dbReference type="AlphaFoldDB" id="A0A2N7VLA9"/>
<keyword evidence="2" id="KW-1185">Reference proteome</keyword>
<evidence type="ECO:0000313" key="1">
    <source>
        <dbReference type="EMBL" id="PMS17952.1"/>
    </source>
</evidence>